<protein>
    <submittedName>
        <fullName evidence="2">Uncharacterized protein</fullName>
    </submittedName>
</protein>
<dbReference type="EMBL" id="AP018861">
    <property type="protein sequence ID" value="BBF89514.1"/>
    <property type="molecule type" value="Genomic_DNA"/>
</dbReference>
<reference evidence="2" key="1">
    <citation type="submission" date="2018-08" db="EMBL/GenBank/DDBJ databases">
        <title>Oryza glaberrima genomic DNA, chromosome 11, BAC clone:Ogla0116K10.</title>
        <authorList>
            <person name="Wu J."/>
            <person name="Kanamori H."/>
        </authorList>
    </citation>
    <scope>NUCLEOTIDE SEQUENCE</scope>
    <source>
        <strain evidence="2">IRGC104038</strain>
    </source>
</reference>
<proteinExistence type="predicted"/>
<evidence type="ECO:0000313" key="2">
    <source>
        <dbReference type="EMBL" id="BBF89514.1"/>
    </source>
</evidence>
<name>A0A679BCB7_ORYGL</name>
<feature type="compositionally biased region" description="Low complexity" evidence="1">
    <location>
        <begin position="55"/>
        <end position="69"/>
    </location>
</feature>
<dbReference type="AlphaFoldDB" id="A0A679BCB7"/>
<organism evidence="2">
    <name type="scientific">Oryza glaberrima</name>
    <name type="common">African rice</name>
    <dbReference type="NCBI Taxonomy" id="4538"/>
    <lineage>
        <taxon>Eukaryota</taxon>
        <taxon>Viridiplantae</taxon>
        <taxon>Streptophyta</taxon>
        <taxon>Embryophyta</taxon>
        <taxon>Tracheophyta</taxon>
        <taxon>Spermatophyta</taxon>
        <taxon>Magnoliopsida</taxon>
        <taxon>Liliopsida</taxon>
        <taxon>Poales</taxon>
        <taxon>Poaceae</taxon>
        <taxon>BOP clade</taxon>
        <taxon>Oryzoideae</taxon>
        <taxon>Oryzeae</taxon>
        <taxon>Oryzinae</taxon>
        <taxon>Oryza</taxon>
    </lineage>
</organism>
<gene>
    <name evidence="2" type="primary">Ogla0116K10.59</name>
</gene>
<accession>A0A679BCB7</accession>
<evidence type="ECO:0000256" key="1">
    <source>
        <dbReference type="SAM" id="MobiDB-lite"/>
    </source>
</evidence>
<sequence length="95" mass="9981">MELHFVNNLNGKRFLKVSFGFGPKVGPKSISLSLGPSRPAAAAHARVRPLTGGARLSRSSCSSRRNPSRAALPPPFQIGPPLSVPVKLIEGKGSP</sequence>
<feature type="region of interest" description="Disordered" evidence="1">
    <location>
        <begin position="43"/>
        <end position="84"/>
    </location>
</feature>